<keyword evidence="1" id="KW-0472">Membrane</keyword>
<reference evidence="2 3" key="1">
    <citation type="submission" date="2016-10" db="EMBL/GenBank/DDBJ databases">
        <title>Draft genome sequence of Coniochaeta ligniaria NRRL30616, a lignocellulolytic fungus for bioabatement of inhibitors in plant biomass hydrolysates.</title>
        <authorList>
            <consortium name="DOE Joint Genome Institute"/>
            <person name="Jimenez D.J."/>
            <person name="Hector R.E."/>
            <person name="Riley R."/>
            <person name="Sun H."/>
            <person name="Grigoriev I.V."/>
            <person name="Van Elsas J.D."/>
            <person name="Nichols N.N."/>
        </authorList>
    </citation>
    <scope>NUCLEOTIDE SEQUENCE [LARGE SCALE GENOMIC DNA]</scope>
    <source>
        <strain evidence="2 3">NRRL 30616</strain>
    </source>
</reference>
<gene>
    <name evidence="2" type="ORF">CONLIGDRAFT_650700</name>
</gene>
<evidence type="ECO:0000256" key="1">
    <source>
        <dbReference type="SAM" id="Phobius"/>
    </source>
</evidence>
<sequence>MGWDGVEITGGSGGVAVQRKGPVLVSDALVGLYEHGSEDHCDGTVVHTSTVDRADVRQVGVVAADSALVIPAGVAVGAVAAVAGIPIAAAVVASAIVDVAAVAVVDVVVQAVPGLAPPLVAVMVSLALVAMAALPDAVETPLAISAVAAVAPPSIFPMPQHYHHPPLLRLRTRPRLPGVPYDAGTASLVSTPSS</sequence>
<proteinExistence type="predicted"/>
<keyword evidence="3" id="KW-1185">Reference proteome</keyword>
<protein>
    <submittedName>
        <fullName evidence="2">Uncharacterized protein</fullName>
    </submittedName>
</protein>
<dbReference type="EMBL" id="KV875128">
    <property type="protein sequence ID" value="OIW22249.1"/>
    <property type="molecule type" value="Genomic_DNA"/>
</dbReference>
<name>A0A1J7IM93_9PEZI</name>
<evidence type="ECO:0000313" key="3">
    <source>
        <dbReference type="Proteomes" id="UP000182658"/>
    </source>
</evidence>
<keyword evidence="1" id="KW-1133">Transmembrane helix</keyword>
<dbReference type="Proteomes" id="UP000182658">
    <property type="component" value="Unassembled WGS sequence"/>
</dbReference>
<feature type="transmembrane region" description="Helical" evidence="1">
    <location>
        <begin position="115"/>
        <end position="134"/>
    </location>
</feature>
<evidence type="ECO:0000313" key="2">
    <source>
        <dbReference type="EMBL" id="OIW22249.1"/>
    </source>
</evidence>
<keyword evidence="1" id="KW-0812">Transmembrane</keyword>
<dbReference type="InParanoid" id="A0A1J7IM93"/>
<accession>A0A1J7IM93</accession>
<organism evidence="2 3">
    <name type="scientific">Coniochaeta ligniaria NRRL 30616</name>
    <dbReference type="NCBI Taxonomy" id="1408157"/>
    <lineage>
        <taxon>Eukaryota</taxon>
        <taxon>Fungi</taxon>
        <taxon>Dikarya</taxon>
        <taxon>Ascomycota</taxon>
        <taxon>Pezizomycotina</taxon>
        <taxon>Sordariomycetes</taxon>
        <taxon>Sordariomycetidae</taxon>
        <taxon>Coniochaetales</taxon>
        <taxon>Coniochaetaceae</taxon>
        <taxon>Coniochaeta</taxon>
    </lineage>
</organism>
<dbReference type="AlphaFoldDB" id="A0A1J7IM93"/>